<evidence type="ECO:0000256" key="5">
    <source>
        <dbReference type="ARBA" id="ARBA00022989"/>
    </source>
</evidence>
<name>A0A0D2HCB7_9EURO</name>
<evidence type="ECO:0000256" key="9">
    <source>
        <dbReference type="SAM" id="Phobius"/>
    </source>
</evidence>
<evidence type="ECO:0000256" key="3">
    <source>
        <dbReference type="ARBA" id="ARBA00022475"/>
    </source>
</evidence>
<evidence type="ECO:0000259" key="10">
    <source>
        <dbReference type="PROSITE" id="PS50850"/>
    </source>
</evidence>
<sequence>MTEKTDFEDSRPRPWPLLRLVLDQARVTQEVLKFPYPGSGTDDDPYIVSYIPHDTGNPYNWGNRSRWTISWIVAFEMLATAFASSAFSGTLRELIIDLHASTELITAGISLFVLGFALGPLLWAPLSEIYGRQVIFFISFCGFTAFCAGCAGANSIGSLLVLRFFAGAFGSSPFTNAGGVIADIFNAQDRGLALGIFALAPCMGPTLGPFCAGFLGENQGWRWVMGLLAIFSGVLWIIGTLFVPETYAPVLLRRRIRVLSNMTGKVYILEADKEKGPPSPKTLLSTALIRPWILLFREPIVLLLSLYIAIIYGTLYLLFGAYPIVFQEKRGWSEGIGGLPFLGVAFGMVMGIGFCGYTNKWYTNEAAEKGGIAPAEARLPPSMYGAIAIPVGLFWFAWTNYVSIHWISPVLAGAPFGFGFTIVFLGVTNYLIDSYTIFAASVLAANTVLRSLFGAAFPLFTPDMFDALGIHWASSIPAFLALACVPFPFIFYKYGARIRARCVYSAQAEVVMAELRAKSARAASHQAIVTSGPEPGPSSSGPSVVEVTDPEKHGELSAGPRLELLKTTKLSASEKAVRSQSLTRVQSKTGSISEAAKYNASPYDIDRVNTTTSLSGLDLSRARTRSSADR</sequence>
<evidence type="ECO:0000256" key="6">
    <source>
        <dbReference type="ARBA" id="ARBA00023136"/>
    </source>
</evidence>
<dbReference type="InterPro" id="IPR020846">
    <property type="entry name" value="MFS_dom"/>
</dbReference>
<dbReference type="EMBL" id="KN847476">
    <property type="protein sequence ID" value="KIX08078.1"/>
    <property type="molecule type" value="Genomic_DNA"/>
</dbReference>
<dbReference type="InterPro" id="IPR011701">
    <property type="entry name" value="MFS"/>
</dbReference>
<dbReference type="GO" id="GO:0005886">
    <property type="term" value="C:plasma membrane"/>
    <property type="evidence" value="ECO:0007669"/>
    <property type="project" value="UniProtKB-SubCell"/>
</dbReference>
<evidence type="ECO:0000256" key="2">
    <source>
        <dbReference type="ARBA" id="ARBA00022448"/>
    </source>
</evidence>
<feature type="region of interest" description="Disordered" evidence="8">
    <location>
        <begin position="576"/>
        <end position="630"/>
    </location>
</feature>
<dbReference type="Gene3D" id="1.20.1250.20">
    <property type="entry name" value="MFS general substrate transporter like domains"/>
    <property type="match status" value="1"/>
</dbReference>
<dbReference type="PANTHER" id="PTHR23502">
    <property type="entry name" value="MAJOR FACILITATOR SUPERFAMILY"/>
    <property type="match status" value="1"/>
</dbReference>
<feature type="transmembrane region" description="Helical" evidence="9">
    <location>
        <begin position="404"/>
        <end position="425"/>
    </location>
</feature>
<feature type="transmembrane region" description="Helical" evidence="9">
    <location>
        <begin position="339"/>
        <end position="358"/>
    </location>
</feature>
<dbReference type="SUPFAM" id="SSF103473">
    <property type="entry name" value="MFS general substrate transporter"/>
    <property type="match status" value="1"/>
</dbReference>
<feature type="transmembrane region" description="Helical" evidence="9">
    <location>
        <begin position="300"/>
        <end position="319"/>
    </location>
</feature>
<gene>
    <name evidence="11" type="ORF">Z518_02733</name>
</gene>
<feature type="transmembrane region" description="Helical" evidence="9">
    <location>
        <begin position="135"/>
        <end position="156"/>
    </location>
</feature>
<feature type="transmembrane region" description="Helical" evidence="9">
    <location>
        <begin position="437"/>
        <end position="460"/>
    </location>
</feature>
<dbReference type="PROSITE" id="PS50850">
    <property type="entry name" value="MFS"/>
    <property type="match status" value="1"/>
</dbReference>
<dbReference type="GO" id="GO:0022857">
    <property type="term" value="F:transmembrane transporter activity"/>
    <property type="evidence" value="ECO:0007669"/>
    <property type="project" value="InterPro"/>
</dbReference>
<organism evidence="11 12">
    <name type="scientific">Rhinocladiella mackenziei CBS 650.93</name>
    <dbReference type="NCBI Taxonomy" id="1442369"/>
    <lineage>
        <taxon>Eukaryota</taxon>
        <taxon>Fungi</taxon>
        <taxon>Dikarya</taxon>
        <taxon>Ascomycota</taxon>
        <taxon>Pezizomycotina</taxon>
        <taxon>Eurotiomycetes</taxon>
        <taxon>Chaetothyriomycetidae</taxon>
        <taxon>Chaetothyriales</taxon>
        <taxon>Herpotrichiellaceae</taxon>
        <taxon>Rhinocladiella</taxon>
    </lineage>
</organism>
<evidence type="ECO:0000256" key="8">
    <source>
        <dbReference type="SAM" id="MobiDB-lite"/>
    </source>
</evidence>
<evidence type="ECO:0000256" key="4">
    <source>
        <dbReference type="ARBA" id="ARBA00022692"/>
    </source>
</evidence>
<keyword evidence="4 9" id="KW-0812">Transmembrane</keyword>
<feature type="region of interest" description="Disordered" evidence="8">
    <location>
        <begin position="526"/>
        <end position="560"/>
    </location>
</feature>
<accession>A0A0D2HCB7</accession>
<dbReference type="HOGENOM" id="CLU_008455_11_6_1"/>
<dbReference type="STRING" id="1442369.A0A0D2HCB7"/>
<dbReference type="Pfam" id="PF07690">
    <property type="entry name" value="MFS_1"/>
    <property type="match status" value="1"/>
</dbReference>
<dbReference type="OrthoDB" id="446368at2759"/>
<feature type="transmembrane region" description="Helical" evidence="9">
    <location>
        <begin position="379"/>
        <end position="398"/>
    </location>
</feature>
<dbReference type="GeneID" id="25290804"/>
<protein>
    <recommendedName>
        <fullName evidence="10">Major facilitator superfamily (MFS) profile domain-containing protein</fullName>
    </recommendedName>
</protein>
<feature type="transmembrane region" description="Helical" evidence="9">
    <location>
        <begin position="162"/>
        <end position="185"/>
    </location>
</feature>
<feature type="transmembrane region" description="Helical" evidence="9">
    <location>
        <begin position="104"/>
        <end position="123"/>
    </location>
</feature>
<feature type="compositionally biased region" description="Low complexity" evidence="8">
    <location>
        <begin position="529"/>
        <end position="547"/>
    </location>
</feature>
<dbReference type="VEuPathDB" id="FungiDB:Z518_02733"/>
<keyword evidence="6 9" id="KW-0472">Membrane</keyword>
<feature type="compositionally biased region" description="Polar residues" evidence="8">
    <location>
        <begin position="578"/>
        <end position="592"/>
    </location>
</feature>
<feature type="domain" description="Major facilitator superfamily (MFS) profile" evidence="10">
    <location>
        <begin position="69"/>
        <end position="501"/>
    </location>
</feature>
<feature type="transmembrane region" description="Helical" evidence="9">
    <location>
        <begin position="221"/>
        <end position="244"/>
    </location>
</feature>
<feature type="transmembrane region" description="Helical" evidence="9">
    <location>
        <begin position="472"/>
        <end position="492"/>
    </location>
</feature>
<evidence type="ECO:0000256" key="7">
    <source>
        <dbReference type="ARBA" id="ARBA00038459"/>
    </source>
</evidence>
<dbReference type="AlphaFoldDB" id="A0A0D2HCB7"/>
<feature type="transmembrane region" description="Helical" evidence="9">
    <location>
        <begin position="69"/>
        <end position="92"/>
    </location>
</feature>
<keyword evidence="2" id="KW-0813">Transport</keyword>
<reference evidence="11 12" key="1">
    <citation type="submission" date="2015-01" db="EMBL/GenBank/DDBJ databases">
        <title>The Genome Sequence of Rhinocladiella mackenzie CBS 650.93.</title>
        <authorList>
            <consortium name="The Broad Institute Genomics Platform"/>
            <person name="Cuomo C."/>
            <person name="de Hoog S."/>
            <person name="Gorbushina A."/>
            <person name="Stielow B."/>
            <person name="Teixiera M."/>
            <person name="Abouelleil A."/>
            <person name="Chapman S.B."/>
            <person name="Priest M."/>
            <person name="Young S.K."/>
            <person name="Wortman J."/>
            <person name="Nusbaum C."/>
            <person name="Birren B."/>
        </authorList>
    </citation>
    <scope>NUCLEOTIDE SEQUENCE [LARGE SCALE GENOMIC DNA]</scope>
    <source>
        <strain evidence="11 12">CBS 650.93</strain>
    </source>
</reference>
<dbReference type="CDD" id="cd17323">
    <property type="entry name" value="MFS_Tpo1_MDR_like"/>
    <property type="match status" value="1"/>
</dbReference>
<evidence type="ECO:0000256" key="1">
    <source>
        <dbReference type="ARBA" id="ARBA00004651"/>
    </source>
</evidence>
<keyword evidence="3" id="KW-1003">Cell membrane</keyword>
<comment type="similarity">
    <text evidence="7">Belongs to the major facilitator superfamily. DHA1 family. Polyamines/proton antiporter (TC 2.A.1.2.16) subfamily.</text>
</comment>
<dbReference type="Proteomes" id="UP000053617">
    <property type="component" value="Unassembled WGS sequence"/>
</dbReference>
<keyword evidence="12" id="KW-1185">Reference proteome</keyword>
<evidence type="ECO:0000313" key="12">
    <source>
        <dbReference type="Proteomes" id="UP000053617"/>
    </source>
</evidence>
<dbReference type="PANTHER" id="PTHR23502:SF186">
    <property type="entry name" value="MAJOR FACILITATOR SUPERFAMILY (MFS) PROFILE DOMAIN-CONTAINING PROTEIN"/>
    <property type="match status" value="1"/>
</dbReference>
<proteinExistence type="inferred from homology"/>
<feature type="transmembrane region" description="Helical" evidence="9">
    <location>
        <begin position="192"/>
        <end position="215"/>
    </location>
</feature>
<dbReference type="RefSeq" id="XP_013275214.1">
    <property type="nucleotide sequence ID" value="XM_013419760.1"/>
</dbReference>
<comment type="subcellular location">
    <subcellularLocation>
        <location evidence="1">Cell membrane</location>
        <topology evidence="1">Multi-pass membrane protein</topology>
    </subcellularLocation>
</comment>
<dbReference type="FunFam" id="1.20.1250.20:FF:000266">
    <property type="entry name" value="MFS multidrug transporter, putative"/>
    <property type="match status" value="1"/>
</dbReference>
<dbReference type="InterPro" id="IPR036259">
    <property type="entry name" value="MFS_trans_sf"/>
</dbReference>
<keyword evidence="5 9" id="KW-1133">Transmembrane helix</keyword>
<evidence type="ECO:0000313" key="11">
    <source>
        <dbReference type="EMBL" id="KIX08078.1"/>
    </source>
</evidence>